<dbReference type="Proteomes" id="UP001367676">
    <property type="component" value="Unassembled WGS sequence"/>
</dbReference>
<feature type="transmembrane region" description="Helical" evidence="5">
    <location>
        <begin position="105"/>
        <end position="125"/>
    </location>
</feature>
<name>A0AAN9TVM4_9HEMI</name>
<sequence>MVDKKFKKEIISILLICVLWYSASSGNNVVTKKLLTQFPYPMTVTMVQLLSITIYSGPFLNFWGVRKFADFSWSFYFKIIVPLALGKFCVSVLTHVSIWKVPVSYAHTVKATLPLFSVVLSRIVLGEKQTYKVYFSLIPIVTGVLIATLTELSFDVTGLVSALVATLQMSLQNIFSKKVLQDVGIHHLRLLHVLGRLAFFLFIPIWVYFDLRTFTRETTVRSEHQYYVITLLFVDGLLNWLQNIFAFTIMSMVSSLTFAVANASKRIFIIFCSLLILGNPVTSVNVFGMMMAVLGVLLYNKAKYDALNSDSKKTILPLTKASLIDDDDNPYRYYKLNPVIGSNGYYANGIYKGSHGSNGIYKESQGSNLV</sequence>
<evidence type="ECO:0000259" key="6">
    <source>
        <dbReference type="Pfam" id="PF03151"/>
    </source>
</evidence>
<evidence type="ECO:0000313" key="7">
    <source>
        <dbReference type="EMBL" id="KAK7603736.1"/>
    </source>
</evidence>
<feature type="transmembrane region" description="Helical" evidence="5">
    <location>
        <begin position="268"/>
        <end position="299"/>
    </location>
</feature>
<keyword evidence="3 5" id="KW-1133">Transmembrane helix</keyword>
<dbReference type="InterPro" id="IPR004853">
    <property type="entry name" value="Sugar_P_trans_dom"/>
</dbReference>
<feature type="transmembrane region" description="Helical" evidence="5">
    <location>
        <begin position="42"/>
        <end position="63"/>
    </location>
</feature>
<keyword evidence="2 5" id="KW-0812">Transmembrane</keyword>
<evidence type="ECO:0000313" key="8">
    <source>
        <dbReference type="Proteomes" id="UP001367676"/>
    </source>
</evidence>
<keyword evidence="4 5" id="KW-0472">Membrane</keyword>
<dbReference type="EMBL" id="JBBCAQ010000006">
    <property type="protein sequence ID" value="KAK7603736.1"/>
    <property type="molecule type" value="Genomic_DNA"/>
</dbReference>
<evidence type="ECO:0000256" key="4">
    <source>
        <dbReference type="ARBA" id="ARBA00023136"/>
    </source>
</evidence>
<gene>
    <name evidence="7" type="ORF">V9T40_003735</name>
</gene>
<dbReference type="PANTHER" id="PTHR11132">
    <property type="entry name" value="SOLUTE CARRIER FAMILY 35"/>
    <property type="match status" value="1"/>
</dbReference>
<feature type="transmembrane region" description="Helical" evidence="5">
    <location>
        <begin position="132"/>
        <end position="150"/>
    </location>
</feature>
<dbReference type="InterPro" id="IPR050186">
    <property type="entry name" value="TPT_transporter"/>
</dbReference>
<feature type="transmembrane region" description="Helical" evidence="5">
    <location>
        <begin position="75"/>
        <end position="99"/>
    </location>
</feature>
<keyword evidence="8" id="KW-1185">Reference proteome</keyword>
<feature type="transmembrane region" description="Helical" evidence="5">
    <location>
        <begin position="188"/>
        <end position="209"/>
    </location>
</feature>
<accession>A0AAN9TVM4</accession>
<dbReference type="InterPro" id="IPR037185">
    <property type="entry name" value="EmrE-like"/>
</dbReference>
<comment type="subcellular location">
    <subcellularLocation>
        <location evidence="1">Membrane</location>
        <topology evidence="1">Multi-pass membrane protein</topology>
    </subcellularLocation>
</comment>
<evidence type="ECO:0000256" key="5">
    <source>
        <dbReference type="SAM" id="Phobius"/>
    </source>
</evidence>
<dbReference type="Pfam" id="PF03151">
    <property type="entry name" value="TPT"/>
    <property type="match status" value="1"/>
</dbReference>
<dbReference type="AlphaFoldDB" id="A0AAN9TVM4"/>
<feature type="domain" description="Sugar phosphate transporter" evidence="6">
    <location>
        <begin position="12"/>
        <end position="300"/>
    </location>
</feature>
<feature type="transmembrane region" description="Helical" evidence="5">
    <location>
        <begin position="240"/>
        <end position="261"/>
    </location>
</feature>
<dbReference type="GO" id="GO:0016020">
    <property type="term" value="C:membrane"/>
    <property type="evidence" value="ECO:0007669"/>
    <property type="project" value="UniProtKB-SubCell"/>
</dbReference>
<reference evidence="7 8" key="1">
    <citation type="submission" date="2024-03" db="EMBL/GenBank/DDBJ databases">
        <title>Adaptation during the transition from Ophiocordyceps entomopathogen to insect associate is accompanied by gene loss and intensified selection.</title>
        <authorList>
            <person name="Ward C.M."/>
            <person name="Onetto C.A."/>
            <person name="Borneman A.R."/>
        </authorList>
    </citation>
    <scope>NUCLEOTIDE SEQUENCE [LARGE SCALE GENOMIC DNA]</scope>
    <source>
        <strain evidence="7">AWRI1</strain>
        <tissue evidence="7">Single Adult Female</tissue>
    </source>
</reference>
<protein>
    <recommendedName>
        <fullName evidence="6">Sugar phosphate transporter domain-containing protein</fullName>
    </recommendedName>
</protein>
<evidence type="ECO:0000256" key="3">
    <source>
        <dbReference type="ARBA" id="ARBA00022989"/>
    </source>
</evidence>
<proteinExistence type="predicted"/>
<organism evidence="7 8">
    <name type="scientific">Parthenolecanium corni</name>
    <dbReference type="NCBI Taxonomy" id="536013"/>
    <lineage>
        <taxon>Eukaryota</taxon>
        <taxon>Metazoa</taxon>
        <taxon>Ecdysozoa</taxon>
        <taxon>Arthropoda</taxon>
        <taxon>Hexapoda</taxon>
        <taxon>Insecta</taxon>
        <taxon>Pterygota</taxon>
        <taxon>Neoptera</taxon>
        <taxon>Paraneoptera</taxon>
        <taxon>Hemiptera</taxon>
        <taxon>Sternorrhyncha</taxon>
        <taxon>Coccoidea</taxon>
        <taxon>Coccidae</taxon>
        <taxon>Parthenolecanium</taxon>
    </lineage>
</organism>
<comment type="caution">
    <text evidence="7">The sequence shown here is derived from an EMBL/GenBank/DDBJ whole genome shotgun (WGS) entry which is preliminary data.</text>
</comment>
<dbReference type="SUPFAM" id="SSF103481">
    <property type="entry name" value="Multidrug resistance efflux transporter EmrE"/>
    <property type="match status" value="2"/>
</dbReference>
<evidence type="ECO:0000256" key="1">
    <source>
        <dbReference type="ARBA" id="ARBA00004141"/>
    </source>
</evidence>
<evidence type="ECO:0000256" key="2">
    <source>
        <dbReference type="ARBA" id="ARBA00022692"/>
    </source>
</evidence>